<reference evidence="1 2" key="1">
    <citation type="submission" date="2006-05" db="EMBL/GenBank/DDBJ databases">
        <authorList>
            <person name="King G."/>
            <person name="Ferriera S."/>
            <person name="Johnson J."/>
            <person name="Kravitz S."/>
            <person name="Beeson K."/>
            <person name="Sutton G."/>
            <person name="Rogers Y.-H."/>
            <person name="Friedman R."/>
            <person name="Frazier M."/>
            <person name="Venter J.C."/>
        </authorList>
    </citation>
    <scope>NUCLEOTIDE SEQUENCE [LARGE SCALE GENOMIC DNA]</scope>
    <source>
        <strain evidence="2">ATCC 25650 / DSM 13394 / JCM 20685 / NBRC 16684 / NCIMB 2208 / IAM 12614 / B1</strain>
    </source>
</reference>
<gene>
    <name evidence="1" type="ORF">SIAM614_01099</name>
</gene>
<name>A0P0N0_ROSAI</name>
<comment type="caution">
    <text evidence="1">The sequence shown here is derived from an EMBL/GenBank/DDBJ whole genome shotgun (WGS) entry which is preliminary data.</text>
</comment>
<dbReference type="EMBL" id="AAUW01000021">
    <property type="protein sequence ID" value="EAV41344.1"/>
    <property type="molecule type" value="Genomic_DNA"/>
</dbReference>
<dbReference type="SUPFAM" id="SSF69635">
    <property type="entry name" value="Type III secretory system chaperone-like"/>
    <property type="match status" value="1"/>
</dbReference>
<dbReference type="Proteomes" id="UP000004848">
    <property type="component" value="Unassembled WGS sequence"/>
</dbReference>
<dbReference type="Gene3D" id="3.30.1460.10">
    <property type="match status" value="1"/>
</dbReference>
<evidence type="ECO:0000313" key="1">
    <source>
        <dbReference type="EMBL" id="EAV41344.1"/>
    </source>
</evidence>
<dbReference type="RefSeq" id="WP_006938592.1">
    <property type="nucleotide sequence ID" value="NZ_AAUW01000021.1"/>
</dbReference>
<evidence type="ECO:0008006" key="3">
    <source>
        <dbReference type="Google" id="ProtNLM"/>
    </source>
</evidence>
<sequence length="165" mass="17476">MTVLTRSGSMLSRHDVNNALAAFAVRAGLEELALGPDNVTSAEFGDEGIVAICYDEAAGSLRLLSPVGQLDAFAPLSGQAAMLRAALGFNIENMCSLGLETDAGVFLLSLRIYTLDRFGDEIIDFARQSVGVANWLEEFDVEASSHAVVDPSAMQNDPATVVLKP</sequence>
<dbReference type="CDD" id="cd16364">
    <property type="entry name" value="T3SC_I-like"/>
    <property type="match status" value="1"/>
</dbReference>
<dbReference type="AlphaFoldDB" id="A0P0N0"/>
<proteinExistence type="predicted"/>
<dbReference type="OrthoDB" id="7680049at2"/>
<organism evidence="1 2">
    <name type="scientific">Roseibium aggregatum (strain ATCC 25650 / DSM 13394 / JCM 20685 / NBRC 16684 / NCIMB 2208 / IAM 12614 / B1)</name>
    <name type="common">Stappia aggregata</name>
    <dbReference type="NCBI Taxonomy" id="384765"/>
    <lineage>
        <taxon>Bacteria</taxon>
        <taxon>Pseudomonadati</taxon>
        <taxon>Pseudomonadota</taxon>
        <taxon>Alphaproteobacteria</taxon>
        <taxon>Hyphomicrobiales</taxon>
        <taxon>Stappiaceae</taxon>
        <taxon>Roseibium</taxon>
    </lineage>
</organism>
<accession>A0P0N0</accession>
<dbReference type="GeneID" id="68849061"/>
<protein>
    <recommendedName>
        <fullName evidence="3">Tir chaperone family protein CesT</fullName>
    </recommendedName>
</protein>
<evidence type="ECO:0000313" key="2">
    <source>
        <dbReference type="Proteomes" id="UP000004848"/>
    </source>
</evidence>